<protein>
    <submittedName>
        <fullName evidence="2">Uncharacterized protein</fullName>
    </submittedName>
</protein>
<dbReference type="Proteomes" id="UP000320762">
    <property type="component" value="Unassembled WGS sequence"/>
</dbReference>
<sequence length="682" mass="74328">MAVAVQHPSLSLPGYMSASMQPTARDKQLPAPPSEQLHPPSAPAKITRSNSRSFRPKLRTLPSAGIVGAASSSPPSPVSPAARPRILSSFMPLRSSASFVNAVKQPKISQALVSSIDWPDFWAFANTCRDCRRLMDAPELSDILLARFVPGFAQCLRACDLEQLKKVTITLGDLHLLYMSQHMPLHRYPMHALACQNALYPTPDQIRFTRKLITLTQAHSRFVLLLQSLAHSTSTMPPPESDDPFAFTRRTRNAGVPELTFPAPLSYTDPDDPPDDPWARPSSRMSVPSKIVTEPSPVRGNSKVRGHAKLPSSNSVLSMVPRRPSVDSSLSSFTTPIKRRASVFGGKKVVPPPPVEPKSLRLYSSAWRRTLFHTSGGSTSDDEGDSLPRPRRRFATSSASSRSSPSPVGSRRPTALAPSTSVGRLPTPSTPHDLSLATSRTRAPILRVFIPCSNLAPDSPEVQACEDQLVQAGLWDHLSTGDVVCNLGYVPPRASPAGSSAASSADDMEEEDRGTWLLFDGTVLVPHTPPAPPPIEDPLSLPSPFYYAHITPPACDPAFRLVRLPPCGGVPDLALVRTTAKVRSARAAAGYAFVRRYAWTARVYRAAMPGDDVGGGWLGEWVLQGEGTKEGRQVLLDCIAGYENEPREWEMVREKSRPGRIWLRLVHDYCPPVESGHEDQLP</sequence>
<dbReference type="OrthoDB" id="3269821at2759"/>
<feature type="region of interest" description="Disordered" evidence="1">
    <location>
        <begin position="372"/>
        <end position="438"/>
    </location>
</feature>
<gene>
    <name evidence="2" type="ORF">BD626DRAFT_491533</name>
</gene>
<organism evidence="2 3">
    <name type="scientific">Schizophyllum amplum</name>
    <dbReference type="NCBI Taxonomy" id="97359"/>
    <lineage>
        <taxon>Eukaryota</taxon>
        <taxon>Fungi</taxon>
        <taxon>Dikarya</taxon>
        <taxon>Basidiomycota</taxon>
        <taxon>Agaricomycotina</taxon>
        <taxon>Agaricomycetes</taxon>
        <taxon>Agaricomycetidae</taxon>
        <taxon>Agaricales</taxon>
        <taxon>Schizophyllaceae</taxon>
        <taxon>Schizophyllum</taxon>
    </lineage>
</organism>
<evidence type="ECO:0000256" key="1">
    <source>
        <dbReference type="SAM" id="MobiDB-lite"/>
    </source>
</evidence>
<keyword evidence="3" id="KW-1185">Reference proteome</keyword>
<name>A0A550CHS3_9AGAR</name>
<feature type="region of interest" description="Disordered" evidence="1">
    <location>
        <begin position="258"/>
        <end position="333"/>
    </location>
</feature>
<reference evidence="2 3" key="1">
    <citation type="journal article" date="2019" name="New Phytol.">
        <title>Comparative genomics reveals unique wood-decay strategies and fruiting body development in the Schizophyllaceae.</title>
        <authorList>
            <person name="Almasi E."/>
            <person name="Sahu N."/>
            <person name="Krizsan K."/>
            <person name="Balint B."/>
            <person name="Kovacs G.M."/>
            <person name="Kiss B."/>
            <person name="Cseklye J."/>
            <person name="Drula E."/>
            <person name="Henrissat B."/>
            <person name="Nagy I."/>
            <person name="Chovatia M."/>
            <person name="Adam C."/>
            <person name="LaButti K."/>
            <person name="Lipzen A."/>
            <person name="Riley R."/>
            <person name="Grigoriev I.V."/>
            <person name="Nagy L.G."/>
        </authorList>
    </citation>
    <scope>NUCLEOTIDE SEQUENCE [LARGE SCALE GENOMIC DNA]</scope>
    <source>
        <strain evidence="2 3">NL-1724</strain>
    </source>
</reference>
<evidence type="ECO:0000313" key="3">
    <source>
        <dbReference type="Proteomes" id="UP000320762"/>
    </source>
</evidence>
<proteinExistence type="predicted"/>
<feature type="region of interest" description="Disordered" evidence="1">
    <location>
        <begin position="1"/>
        <end position="54"/>
    </location>
</feature>
<dbReference type="EMBL" id="VDMD01000007">
    <property type="protein sequence ID" value="TRM64350.1"/>
    <property type="molecule type" value="Genomic_DNA"/>
</dbReference>
<accession>A0A550CHS3</accession>
<dbReference type="AlphaFoldDB" id="A0A550CHS3"/>
<feature type="compositionally biased region" description="Low complexity" evidence="1">
    <location>
        <begin position="395"/>
        <end position="413"/>
    </location>
</feature>
<evidence type="ECO:0000313" key="2">
    <source>
        <dbReference type="EMBL" id="TRM64350.1"/>
    </source>
</evidence>
<comment type="caution">
    <text evidence="2">The sequence shown here is derived from an EMBL/GenBank/DDBJ whole genome shotgun (WGS) entry which is preliminary data.</text>
</comment>